<dbReference type="Pfam" id="PF01426">
    <property type="entry name" value="BAH"/>
    <property type="match status" value="1"/>
</dbReference>
<feature type="compositionally biased region" description="Low complexity" evidence="1">
    <location>
        <begin position="372"/>
        <end position="382"/>
    </location>
</feature>
<dbReference type="SMART" id="SM00439">
    <property type="entry name" value="BAH"/>
    <property type="match status" value="1"/>
</dbReference>
<gene>
    <name evidence="4" type="ORF">V8G54_001160</name>
</gene>
<feature type="compositionally biased region" description="Basic and acidic residues" evidence="1">
    <location>
        <begin position="361"/>
        <end position="371"/>
    </location>
</feature>
<feature type="region of interest" description="Disordered" evidence="1">
    <location>
        <begin position="266"/>
        <end position="321"/>
    </location>
</feature>
<dbReference type="AlphaFoldDB" id="A0AAQ3P5X2"/>
<dbReference type="GO" id="GO:0003682">
    <property type="term" value="F:chromatin binding"/>
    <property type="evidence" value="ECO:0007669"/>
    <property type="project" value="InterPro"/>
</dbReference>
<dbReference type="Gene3D" id="2.30.30.490">
    <property type="match status" value="1"/>
</dbReference>
<dbReference type="PROSITE" id="PS51038">
    <property type="entry name" value="BAH"/>
    <property type="match status" value="1"/>
</dbReference>
<dbReference type="CDD" id="cd04713">
    <property type="entry name" value="BAH_plant_3"/>
    <property type="match status" value="1"/>
</dbReference>
<dbReference type="Pfam" id="PF07500">
    <property type="entry name" value="TFIIS_M"/>
    <property type="match status" value="1"/>
</dbReference>
<feature type="compositionally biased region" description="Polar residues" evidence="1">
    <location>
        <begin position="1"/>
        <end position="11"/>
    </location>
</feature>
<feature type="region of interest" description="Disordered" evidence="1">
    <location>
        <begin position="635"/>
        <end position="657"/>
    </location>
</feature>
<protein>
    <submittedName>
        <fullName evidence="4">Uncharacterized protein</fullName>
    </submittedName>
</protein>
<dbReference type="InterPro" id="IPR043151">
    <property type="entry name" value="BAH_sf"/>
</dbReference>
<feature type="region of interest" description="Disordered" evidence="1">
    <location>
        <begin position="1"/>
        <end position="113"/>
    </location>
</feature>
<dbReference type="Proteomes" id="UP001374535">
    <property type="component" value="Chromosome 1"/>
</dbReference>
<dbReference type="SMART" id="SM00510">
    <property type="entry name" value="TFS2M"/>
    <property type="match status" value="1"/>
</dbReference>
<feature type="domain" description="BAH" evidence="2">
    <location>
        <begin position="120"/>
        <end position="239"/>
    </location>
</feature>
<feature type="domain" description="TFIIS central" evidence="3">
    <location>
        <begin position="341"/>
        <end position="470"/>
    </location>
</feature>
<feature type="compositionally biased region" description="Acidic residues" evidence="1">
    <location>
        <begin position="269"/>
        <end position="278"/>
    </location>
</feature>
<feature type="compositionally biased region" description="Basic and acidic residues" evidence="1">
    <location>
        <begin position="58"/>
        <end position="68"/>
    </location>
</feature>
<dbReference type="SUPFAM" id="SSF46942">
    <property type="entry name" value="Elongation factor TFIIS domain 2"/>
    <property type="match status" value="1"/>
</dbReference>
<proteinExistence type="predicted"/>
<dbReference type="InterPro" id="IPR001025">
    <property type="entry name" value="BAH_dom"/>
</dbReference>
<dbReference type="GO" id="GO:0006351">
    <property type="term" value="P:DNA-templated transcription"/>
    <property type="evidence" value="ECO:0007669"/>
    <property type="project" value="InterPro"/>
</dbReference>
<evidence type="ECO:0000256" key="1">
    <source>
        <dbReference type="SAM" id="MobiDB-lite"/>
    </source>
</evidence>
<organism evidence="4 5">
    <name type="scientific">Vigna mungo</name>
    <name type="common">Black gram</name>
    <name type="synonym">Phaseolus mungo</name>
    <dbReference type="NCBI Taxonomy" id="3915"/>
    <lineage>
        <taxon>Eukaryota</taxon>
        <taxon>Viridiplantae</taxon>
        <taxon>Streptophyta</taxon>
        <taxon>Embryophyta</taxon>
        <taxon>Tracheophyta</taxon>
        <taxon>Spermatophyta</taxon>
        <taxon>Magnoliopsida</taxon>
        <taxon>eudicotyledons</taxon>
        <taxon>Gunneridae</taxon>
        <taxon>Pentapetalae</taxon>
        <taxon>rosids</taxon>
        <taxon>fabids</taxon>
        <taxon>Fabales</taxon>
        <taxon>Fabaceae</taxon>
        <taxon>Papilionoideae</taxon>
        <taxon>50 kb inversion clade</taxon>
        <taxon>NPAAA clade</taxon>
        <taxon>indigoferoid/millettioid clade</taxon>
        <taxon>Phaseoleae</taxon>
        <taxon>Vigna</taxon>
    </lineage>
</organism>
<sequence>MGNRRFTQVATSDEEDESPPPKQQSADSVSENRLKQQRKRKRMKLQEEEEEEEEVEKESEKEKEEDKNKKRKIRDKQDGRSKEEEEPPQEDAKPIGEPIRVSGKGRGRKKHFDSFEYDGNQYTLEDPILLTPEDKDQKPYVAIIKDITQSINGSMMVTGQWFYRPEEAERKGGGSWQSRDTRELFYSFHRDDVPAESVMHKCVVHFVPIHKQLPIRKLHPGFIVQKVYDTVERKLWKLTDKDYEDNKQQEIDELVQKTLQRLGELHDIEPEEPVAEQEDPMKNKRILRKKSISPLDVSKEEETSRKSDQSLKPETPGSCANNASEHYRILVDFNALTGDTHRDKCLEKLLQSVQFIFNSDDSTKKEDKVNDNSDAINNGNNDKSSEVANECKDKAQQSSKSFIWPDVAVPAVVALEKASHETFSSDYQKYNQKLRQLVFNLKNNAILARRLLNGELEPSKILNMTPNELKLVVLFIVESLNQFESAFGIMRSNQSSQIESMLLKGAVLVLRNVDMEGLTAEETNKKEPDESQQMQMTGARCRRCSECKVGLRDIIHAGHGDRYQLECIACGHSWFASRDEVSDLTIDASDSKRSVGTAPWATAKFEDVEKKLVSPRESEKNDIFKKTSEAYMPVLDSQKSFGKSRKDENVQASKQVD</sequence>
<dbReference type="InterPro" id="IPR036575">
    <property type="entry name" value="TFIIS_cen_dom_sf"/>
</dbReference>
<feature type="compositionally biased region" description="Acidic residues" evidence="1">
    <location>
        <begin position="47"/>
        <end position="57"/>
    </location>
</feature>
<evidence type="ECO:0000313" key="4">
    <source>
        <dbReference type="EMBL" id="WVZ22616.1"/>
    </source>
</evidence>
<dbReference type="PANTHER" id="PTHR46871:SF1">
    <property type="entry name" value="BROMO-ADJACENT HOMOLOGY (BAH) DOMAIN-CONTAINING PROTEIN"/>
    <property type="match status" value="1"/>
</dbReference>
<feature type="compositionally biased region" description="Basic and acidic residues" evidence="1">
    <location>
        <begin position="297"/>
        <end position="311"/>
    </location>
</feature>
<evidence type="ECO:0000313" key="5">
    <source>
        <dbReference type="Proteomes" id="UP001374535"/>
    </source>
</evidence>
<dbReference type="InterPro" id="IPR003618">
    <property type="entry name" value="TFIIS_cen_dom"/>
</dbReference>
<evidence type="ECO:0000259" key="2">
    <source>
        <dbReference type="PROSITE" id="PS51038"/>
    </source>
</evidence>
<feature type="region of interest" description="Disordered" evidence="1">
    <location>
        <begin position="361"/>
        <end position="386"/>
    </location>
</feature>
<dbReference type="Gene3D" id="1.10.472.30">
    <property type="entry name" value="Transcription elongation factor S-II, central domain"/>
    <property type="match status" value="1"/>
</dbReference>
<name>A0AAQ3P5X2_VIGMU</name>
<reference evidence="4 5" key="1">
    <citation type="journal article" date="2023" name="Life. Sci Alliance">
        <title>Evolutionary insights into 3D genome organization and epigenetic landscape of Vigna mungo.</title>
        <authorList>
            <person name="Junaid A."/>
            <person name="Singh B."/>
            <person name="Bhatia S."/>
        </authorList>
    </citation>
    <scope>NUCLEOTIDE SEQUENCE [LARGE SCALE GENOMIC DNA]</scope>
    <source>
        <strain evidence="4">Urdbean</strain>
    </source>
</reference>
<dbReference type="PANTHER" id="PTHR46871">
    <property type="entry name" value="BROMO-ADJACENT HOMOLOGY (BAH) DOMAIN-CONTAINING PROTEIN"/>
    <property type="match status" value="1"/>
</dbReference>
<dbReference type="PROSITE" id="PS51321">
    <property type="entry name" value="TFIIS_CENTRAL"/>
    <property type="match status" value="1"/>
</dbReference>
<accession>A0AAQ3P5X2</accession>
<evidence type="ECO:0000259" key="3">
    <source>
        <dbReference type="PROSITE" id="PS51321"/>
    </source>
</evidence>
<dbReference type="EMBL" id="CP144700">
    <property type="protein sequence ID" value="WVZ22616.1"/>
    <property type="molecule type" value="Genomic_DNA"/>
</dbReference>
<keyword evidence="5" id="KW-1185">Reference proteome</keyword>